<evidence type="ECO:0000256" key="1">
    <source>
        <dbReference type="ARBA" id="ARBA00007920"/>
    </source>
</evidence>
<feature type="compositionally biased region" description="Polar residues" evidence="3">
    <location>
        <begin position="94"/>
        <end position="136"/>
    </location>
</feature>
<dbReference type="OMA" id="ARFWHED"/>
<keyword evidence="6" id="KW-1185">Reference proteome</keyword>
<dbReference type="eggNOG" id="KOG4372">
    <property type="taxonomic scope" value="Eukaryota"/>
</dbReference>
<feature type="domain" description="DUF676" evidence="4">
    <location>
        <begin position="252"/>
        <end position="456"/>
    </location>
</feature>
<proteinExistence type="inferred from homology"/>
<evidence type="ECO:0000256" key="2">
    <source>
        <dbReference type="ARBA" id="ARBA00022963"/>
    </source>
</evidence>
<dbReference type="RefSeq" id="XP_013018645.1">
    <property type="nucleotide sequence ID" value="XM_013163191.1"/>
</dbReference>
<dbReference type="Gene3D" id="3.40.50.1820">
    <property type="entry name" value="alpha/beta hydrolase"/>
    <property type="match status" value="1"/>
</dbReference>
<dbReference type="GO" id="GO:0016042">
    <property type="term" value="P:lipid catabolic process"/>
    <property type="evidence" value="ECO:0007669"/>
    <property type="project" value="UniProtKB-KW"/>
</dbReference>
<feature type="region of interest" description="Disordered" evidence="3">
    <location>
        <begin position="542"/>
        <end position="589"/>
    </location>
</feature>
<accession>S9PZX0</accession>
<keyword evidence="2" id="KW-0442">Lipid degradation</keyword>
<dbReference type="PANTHER" id="PTHR12482">
    <property type="entry name" value="LIPASE ROG1-RELATED-RELATED"/>
    <property type="match status" value="1"/>
</dbReference>
<dbReference type="HOGENOM" id="CLU_007367_1_0_1"/>
<evidence type="ECO:0000259" key="4">
    <source>
        <dbReference type="Pfam" id="PF05057"/>
    </source>
</evidence>
<evidence type="ECO:0000256" key="3">
    <source>
        <dbReference type="SAM" id="MobiDB-lite"/>
    </source>
</evidence>
<comment type="similarity">
    <text evidence="1">Belongs to the putative lipase ROG1 family.</text>
</comment>
<feature type="region of interest" description="Disordered" evidence="3">
    <location>
        <begin position="30"/>
        <end position="146"/>
    </location>
</feature>
<dbReference type="SUPFAM" id="SSF53474">
    <property type="entry name" value="alpha/beta-Hydrolases"/>
    <property type="match status" value="1"/>
</dbReference>
<dbReference type="InterPro" id="IPR044294">
    <property type="entry name" value="Lipase-like"/>
</dbReference>
<dbReference type="GO" id="GO:0047372">
    <property type="term" value="F:monoacylglycerol lipase activity"/>
    <property type="evidence" value="ECO:0007669"/>
    <property type="project" value="TreeGrafter"/>
</dbReference>
<feature type="compositionally biased region" description="Low complexity" evidence="3">
    <location>
        <begin position="72"/>
        <end position="85"/>
    </location>
</feature>
<dbReference type="EMBL" id="KE503207">
    <property type="protein sequence ID" value="EPX73013.1"/>
    <property type="molecule type" value="Genomic_DNA"/>
</dbReference>
<sequence length="748" mass="82390">MNIYVQRDDVTLAEIHRFLVYIETNDTVEHSPGEENAKNGNLQPTSSSLLGLRSGTSDPDSNKKPDKENKPSISSSVHSSLKSSSLAPERYSALPSTAHQLSSGSEDGNRTTQPSDLSPSKIATNTKSMQQSTPISENEIPYSVRSSSTTDHTVPLSRSPASVIWVQPSSSFWVCIPYACYSNKNPIHIEVASQAIFRDCRVSFELAIASTQQSIRAMSAADVDTLHAFPSLHIEHTSPSGLWKIPPVSFHAEKSHLVVLTHGMHSNIGADMEYLKEQIIKAAEEKGELVVVRGYRGNYCQTEKGIRWLGKRLAEWLLEILGWGTNSFPRYSHISFIGHSLGGLVQTYAAGYVHAKTKGRFFQAVHPVHFVTLATPWLGVAAEHPFYVGKALSYGIIGRTGQDLALMSGAHPIERRPFLVVMSDPASPFHQALSLFEHRTLFANTTNDYIVPYGTSAMKPNSLGQLDEAIENRKNTLSGWSHDHLDIPSANKPAGAMQYPNTTSEGHHHSGDIPASEDSSKTKSSSFSNAFKALAGLFSTPSSQHSLPNDAANELSAVQNSKSSKVENKPAEDTNDLTPAYSYPTKKSKSTSTLSGIANRLINTVTNLLIPAVPSSLYFLKFKSLNAIVSDETCEAMSVDSPDIDPCLTNDCNPSKMAENFLHNEKIISSNWHRQPWRKVSVHLDGDAHNSLFVRRRFPNAYGWTSVGHLMDILFQKNNLETYSDSIQFDELTTAAWLPEIYEEHEII</sequence>
<dbReference type="VEuPathDB" id="FungiDB:SOCG_00771"/>
<protein>
    <submittedName>
        <fullName evidence="5">Lipase</fullName>
    </submittedName>
</protein>
<dbReference type="GeneID" id="25029755"/>
<name>S9PZX0_SCHOY</name>
<evidence type="ECO:0000313" key="6">
    <source>
        <dbReference type="Proteomes" id="UP000016088"/>
    </source>
</evidence>
<feature type="compositionally biased region" description="Low complexity" evidence="3">
    <location>
        <begin position="45"/>
        <end position="57"/>
    </location>
</feature>
<feature type="region of interest" description="Disordered" evidence="3">
    <location>
        <begin position="478"/>
        <end position="524"/>
    </location>
</feature>
<dbReference type="InterPro" id="IPR029058">
    <property type="entry name" value="AB_hydrolase_fold"/>
</dbReference>
<keyword evidence="2" id="KW-0443">Lipid metabolism</keyword>
<dbReference type="Proteomes" id="UP000016088">
    <property type="component" value="Unassembled WGS sequence"/>
</dbReference>
<dbReference type="AlphaFoldDB" id="S9PZX0"/>
<feature type="compositionally biased region" description="Basic and acidic residues" evidence="3">
    <location>
        <begin position="60"/>
        <end position="70"/>
    </location>
</feature>
<evidence type="ECO:0000313" key="5">
    <source>
        <dbReference type="EMBL" id="EPX73013.1"/>
    </source>
</evidence>
<dbReference type="OrthoDB" id="5368485at2759"/>
<dbReference type="InterPro" id="IPR007751">
    <property type="entry name" value="DUF676_lipase-like"/>
</dbReference>
<organism evidence="5 6">
    <name type="scientific">Schizosaccharomyces octosporus (strain yFS286)</name>
    <name type="common">Fission yeast</name>
    <name type="synonym">Octosporomyces octosporus</name>
    <dbReference type="NCBI Taxonomy" id="483514"/>
    <lineage>
        <taxon>Eukaryota</taxon>
        <taxon>Fungi</taxon>
        <taxon>Dikarya</taxon>
        <taxon>Ascomycota</taxon>
        <taxon>Taphrinomycotina</taxon>
        <taxon>Schizosaccharomycetes</taxon>
        <taxon>Schizosaccharomycetales</taxon>
        <taxon>Schizosaccharomycetaceae</taxon>
        <taxon>Schizosaccharomyces</taxon>
    </lineage>
</organism>
<dbReference type="Pfam" id="PF05057">
    <property type="entry name" value="DUF676"/>
    <property type="match status" value="1"/>
</dbReference>
<dbReference type="PANTHER" id="PTHR12482:SF62">
    <property type="entry name" value="LIPASE ROG1-RELATED"/>
    <property type="match status" value="1"/>
</dbReference>
<gene>
    <name evidence="5" type="ORF">SOCG_00771</name>
</gene>
<reference evidence="5 6" key="1">
    <citation type="journal article" date="2011" name="Science">
        <title>Comparative functional genomics of the fission yeasts.</title>
        <authorList>
            <person name="Rhind N."/>
            <person name="Chen Z."/>
            <person name="Yassour M."/>
            <person name="Thompson D.A."/>
            <person name="Haas B.J."/>
            <person name="Habib N."/>
            <person name="Wapinski I."/>
            <person name="Roy S."/>
            <person name="Lin M.F."/>
            <person name="Heiman D.I."/>
            <person name="Young S.K."/>
            <person name="Furuya K."/>
            <person name="Guo Y."/>
            <person name="Pidoux A."/>
            <person name="Chen H.M."/>
            <person name="Robbertse B."/>
            <person name="Goldberg J.M."/>
            <person name="Aoki K."/>
            <person name="Bayne E.H."/>
            <person name="Berlin A.M."/>
            <person name="Desjardins C.A."/>
            <person name="Dobbs E."/>
            <person name="Dukaj L."/>
            <person name="Fan L."/>
            <person name="FitzGerald M.G."/>
            <person name="French C."/>
            <person name="Gujja S."/>
            <person name="Hansen K."/>
            <person name="Keifenheim D."/>
            <person name="Levin J.Z."/>
            <person name="Mosher R.A."/>
            <person name="Mueller C.A."/>
            <person name="Pfiffner J."/>
            <person name="Priest M."/>
            <person name="Russ C."/>
            <person name="Smialowska A."/>
            <person name="Swoboda P."/>
            <person name="Sykes S.M."/>
            <person name="Vaughn M."/>
            <person name="Vengrova S."/>
            <person name="Yoder R."/>
            <person name="Zeng Q."/>
            <person name="Allshire R."/>
            <person name="Baulcombe D."/>
            <person name="Birren B.W."/>
            <person name="Brown W."/>
            <person name="Ekwall K."/>
            <person name="Kellis M."/>
            <person name="Leatherwood J."/>
            <person name="Levin H."/>
            <person name="Margalit H."/>
            <person name="Martienssen R."/>
            <person name="Nieduszynski C.A."/>
            <person name="Spatafora J.W."/>
            <person name="Friedman N."/>
            <person name="Dalgaard J.Z."/>
            <person name="Baumann P."/>
            <person name="Niki H."/>
            <person name="Regev A."/>
            <person name="Nusbaum C."/>
        </authorList>
    </citation>
    <scope>NUCLEOTIDE SEQUENCE [LARGE SCALE GENOMIC DNA]</scope>
    <source>
        <strain evidence="6">yFS286</strain>
    </source>
</reference>